<evidence type="ECO:0000256" key="7">
    <source>
        <dbReference type="HAMAP-Rule" id="MF_03008"/>
    </source>
</evidence>
<dbReference type="InterPro" id="IPR019775">
    <property type="entry name" value="WD40_repeat_CS"/>
</dbReference>
<dbReference type="InterPro" id="IPR036322">
    <property type="entry name" value="WD40_repeat_dom_sf"/>
</dbReference>
<comment type="similarity">
    <text evidence="7">Belongs to the eIF-3 subunit I family.</text>
</comment>
<evidence type="ECO:0000256" key="4">
    <source>
        <dbReference type="ARBA" id="ARBA00022737"/>
    </source>
</evidence>
<dbReference type="GO" id="GO:0003743">
    <property type="term" value="F:translation initiation factor activity"/>
    <property type="evidence" value="ECO:0007669"/>
    <property type="project" value="UniProtKB-UniRule"/>
</dbReference>
<gene>
    <name evidence="7 9" type="primary">TIF34</name>
    <name evidence="9" type="ORF">HK103_001238</name>
</gene>
<dbReference type="AlphaFoldDB" id="A0AAD5UJV0"/>
<dbReference type="GO" id="GO:0033290">
    <property type="term" value="C:eukaryotic 48S preinitiation complex"/>
    <property type="evidence" value="ECO:0007669"/>
    <property type="project" value="UniProtKB-UniRule"/>
</dbReference>
<dbReference type="EMBL" id="JADGKB010000013">
    <property type="protein sequence ID" value="KAJ3260162.1"/>
    <property type="molecule type" value="Genomic_DNA"/>
</dbReference>
<evidence type="ECO:0000256" key="2">
    <source>
        <dbReference type="ARBA" id="ARBA00022540"/>
    </source>
</evidence>
<dbReference type="Proteomes" id="UP001210925">
    <property type="component" value="Unassembled WGS sequence"/>
</dbReference>
<evidence type="ECO:0000256" key="6">
    <source>
        <dbReference type="ARBA" id="ARBA00038394"/>
    </source>
</evidence>
<dbReference type="PROSITE" id="PS00678">
    <property type="entry name" value="WD_REPEATS_1"/>
    <property type="match status" value="1"/>
</dbReference>
<dbReference type="GO" id="GO:0003723">
    <property type="term" value="F:RNA binding"/>
    <property type="evidence" value="ECO:0007669"/>
    <property type="project" value="TreeGrafter"/>
</dbReference>
<dbReference type="PANTHER" id="PTHR19877">
    <property type="entry name" value="EUKARYOTIC TRANSLATION INITIATION FACTOR 3 SUBUNIT I"/>
    <property type="match status" value="1"/>
</dbReference>
<comment type="subunit">
    <text evidence="7">Component of the eukaryotic translation initiation factor 3 (eIF-3) complex.</text>
</comment>
<dbReference type="SUPFAM" id="SSF50978">
    <property type="entry name" value="WD40 repeat-like"/>
    <property type="match status" value="1"/>
</dbReference>
<dbReference type="Pfam" id="PF24805">
    <property type="entry name" value="EIF3I"/>
    <property type="match status" value="1"/>
</dbReference>
<keyword evidence="1 7" id="KW-0963">Cytoplasm</keyword>
<dbReference type="Gene3D" id="2.130.10.10">
    <property type="entry name" value="YVTN repeat-like/Quinoprotein amine dehydrogenase"/>
    <property type="match status" value="1"/>
</dbReference>
<keyword evidence="4" id="KW-0677">Repeat</keyword>
<comment type="similarity">
    <text evidence="6">Belongs to the WD repeat STRAP family.</text>
</comment>
<comment type="function">
    <text evidence="7">Component of the eukaryotic translation initiation factor 3 (eIF-3) complex, which is involved in protein synthesis of a specialized repertoire of mRNAs and, together with other initiation factors, stimulates binding of mRNA and methionyl-tRNAi to the 40S ribosome. The eIF-3 complex specifically targets and initiates translation of a subset of mRNAs involved in cell proliferation.</text>
</comment>
<dbReference type="InterPro" id="IPR015943">
    <property type="entry name" value="WD40/YVTN_repeat-like_dom_sf"/>
</dbReference>
<feature type="repeat" description="WD" evidence="8">
    <location>
        <begin position="281"/>
        <end position="311"/>
    </location>
</feature>
<comment type="caution">
    <text evidence="9">The sequence shown here is derived from an EMBL/GenBank/DDBJ whole genome shotgun (WGS) entry which is preliminary data.</text>
</comment>
<dbReference type="PROSITE" id="PS50294">
    <property type="entry name" value="WD_REPEATS_REGION"/>
    <property type="match status" value="2"/>
</dbReference>
<dbReference type="HAMAP" id="MF_03008">
    <property type="entry name" value="eIF3i"/>
    <property type="match status" value="1"/>
</dbReference>
<reference evidence="9" key="1">
    <citation type="submission" date="2020-05" db="EMBL/GenBank/DDBJ databases">
        <title>Phylogenomic resolution of chytrid fungi.</title>
        <authorList>
            <person name="Stajich J.E."/>
            <person name="Amses K."/>
            <person name="Simmons R."/>
            <person name="Seto K."/>
            <person name="Myers J."/>
            <person name="Bonds A."/>
            <person name="Quandt C.A."/>
            <person name="Barry K."/>
            <person name="Liu P."/>
            <person name="Grigoriev I."/>
            <person name="Longcore J.E."/>
            <person name="James T.Y."/>
        </authorList>
    </citation>
    <scope>NUCLEOTIDE SEQUENCE</scope>
    <source>
        <strain evidence="9">PLAUS21</strain>
    </source>
</reference>
<proteinExistence type="inferred from homology"/>
<dbReference type="GO" id="GO:0001732">
    <property type="term" value="P:formation of cytoplasmic translation initiation complex"/>
    <property type="evidence" value="ECO:0007669"/>
    <property type="project" value="UniProtKB-UniRule"/>
</dbReference>
<feature type="repeat" description="WD" evidence="8">
    <location>
        <begin position="6"/>
        <end position="47"/>
    </location>
</feature>
<organism evidence="9 10">
    <name type="scientific">Boothiomyces macroporosus</name>
    <dbReference type="NCBI Taxonomy" id="261099"/>
    <lineage>
        <taxon>Eukaryota</taxon>
        <taxon>Fungi</taxon>
        <taxon>Fungi incertae sedis</taxon>
        <taxon>Chytridiomycota</taxon>
        <taxon>Chytridiomycota incertae sedis</taxon>
        <taxon>Chytridiomycetes</taxon>
        <taxon>Rhizophydiales</taxon>
        <taxon>Terramycetaceae</taxon>
        <taxon>Boothiomyces</taxon>
    </lineage>
</organism>
<evidence type="ECO:0000256" key="8">
    <source>
        <dbReference type="PROSITE-ProRule" id="PRU00221"/>
    </source>
</evidence>
<feature type="repeat" description="WD" evidence="8">
    <location>
        <begin position="48"/>
        <end position="89"/>
    </location>
</feature>
<dbReference type="InterPro" id="IPR027525">
    <property type="entry name" value="eIF3i"/>
</dbReference>
<dbReference type="FunFam" id="2.130.10.10:FF:000127">
    <property type="entry name" value="Eukaryotic translation initiation factor 3 subunit I"/>
    <property type="match status" value="1"/>
</dbReference>
<evidence type="ECO:0000256" key="1">
    <source>
        <dbReference type="ARBA" id="ARBA00022490"/>
    </source>
</evidence>
<dbReference type="GO" id="GO:0016282">
    <property type="term" value="C:eukaryotic 43S preinitiation complex"/>
    <property type="evidence" value="ECO:0007669"/>
    <property type="project" value="UniProtKB-UniRule"/>
</dbReference>
<evidence type="ECO:0000313" key="9">
    <source>
        <dbReference type="EMBL" id="KAJ3260162.1"/>
    </source>
</evidence>
<keyword evidence="5 7" id="KW-0648">Protein biosynthesis</keyword>
<comment type="subcellular location">
    <subcellularLocation>
        <location evidence="7">Cytoplasm</location>
    </subcellularLocation>
</comment>
<sequence length="328" mass="36319">MRPILLNGHTRALTTVKYNYDGDLIFSVSKDSVPCVWYSSNGERLGTFEGHNGTVWTLDISRDSTRLLTGSADNSMILWNVNGGQQLFKWETQTAVRAVAFASGDKLALFVTDATMGQKSTIHIVEIAKDSSKQTSKILNKFVIKGSKATRALWGKLNQTIITGHDDGTVCVFDAKTGEVLKSVKEHSGPITDIQFGTTQDYFITSSKDHCAIIFEAENLSIYKKFETERPVNSAAISPIKPHLILGGGQDAMSVTTTSAKQGKFEVRFYHMVFEEEIGRVKGHFGPINTLAFHPSGKGYASGGEDGFVRVHHFDDSYFKFQFPEERE</sequence>
<protein>
    <recommendedName>
        <fullName evidence="7">Eukaryotic translation initiation factor 3 subunit I</fullName>
        <shortName evidence="7">eIF3i</shortName>
    </recommendedName>
    <alternativeName>
        <fullName evidence="7">Eukaryotic translation initiation factor 3 39 kDa subunit homolog</fullName>
        <shortName evidence="7">eIF-3 39 kDa subunit homolog</shortName>
    </alternativeName>
</protein>
<dbReference type="PANTHER" id="PTHR19877:SF1">
    <property type="entry name" value="EUKARYOTIC TRANSLATION INITIATION FACTOR 3 SUBUNIT I"/>
    <property type="match status" value="1"/>
</dbReference>
<evidence type="ECO:0000313" key="10">
    <source>
        <dbReference type="Proteomes" id="UP001210925"/>
    </source>
</evidence>
<evidence type="ECO:0000256" key="3">
    <source>
        <dbReference type="ARBA" id="ARBA00022574"/>
    </source>
</evidence>
<dbReference type="InterPro" id="IPR001680">
    <property type="entry name" value="WD40_rpt"/>
</dbReference>
<keyword evidence="2 7" id="KW-0396">Initiation factor</keyword>
<evidence type="ECO:0000256" key="5">
    <source>
        <dbReference type="ARBA" id="ARBA00022917"/>
    </source>
</evidence>
<dbReference type="GO" id="GO:0071541">
    <property type="term" value="C:eukaryotic translation initiation factor 3 complex, eIF3m"/>
    <property type="evidence" value="ECO:0007669"/>
    <property type="project" value="TreeGrafter"/>
</dbReference>
<dbReference type="PROSITE" id="PS50082">
    <property type="entry name" value="WD_REPEATS_2"/>
    <property type="match status" value="3"/>
</dbReference>
<keyword evidence="3 8" id="KW-0853">WD repeat</keyword>
<name>A0AAD5UJV0_9FUNG</name>
<accession>A0AAD5UJV0</accession>
<keyword evidence="10" id="KW-1185">Reference proteome</keyword>
<dbReference type="SMART" id="SM00320">
    <property type="entry name" value="WD40"/>
    <property type="match status" value="6"/>
</dbReference>